<gene>
    <name evidence="1" type="ORF">BP5796_07677</name>
</gene>
<accession>A0A3D8RJL3</accession>
<dbReference type="EMBL" id="PDLN01000010">
    <property type="protein sequence ID" value="RDW74235.1"/>
    <property type="molecule type" value="Genomic_DNA"/>
</dbReference>
<protein>
    <submittedName>
        <fullName evidence="1">Uncharacterized protein</fullName>
    </submittedName>
</protein>
<comment type="caution">
    <text evidence="1">The sequence shown here is derived from an EMBL/GenBank/DDBJ whole genome shotgun (WGS) entry which is preliminary data.</text>
</comment>
<evidence type="ECO:0000313" key="2">
    <source>
        <dbReference type="Proteomes" id="UP000256328"/>
    </source>
</evidence>
<dbReference type="Proteomes" id="UP000256328">
    <property type="component" value="Unassembled WGS sequence"/>
</dbReference>
<dbReference type="AlphaFoldDB" id="A0A3D8RJL3"/>
<dbReference type="OrthoDB" id="4586224at2759"/>
<keyword evidence="2" id="KW-1185">Reference proteome</keyword>
<organism evidence="1 2">
    <name type="scientific">Coleophoma crateriformis</name>
    <dbReference type="NCBI Taxonomy" id="565419"/>
    <lineage>
        <taxon>Eukaryota</taxon>
        <taxon>Fungi</taxon>
        <taxon>Dikarya</taxon>
        <taxon>Ascomycota</taxon>
        <taxon>Pezizomycotina</taxon>
        <taxon>Leotiomycetes</taxon>
        <taxon>Helotiales</taxon>
        <taxon>Dermateaceae</taxon>
        <taxon>Coleophoma</taxon>
    </lineage>
</organism>
<sequence>MSSIPPALTKVASQVSLSHIEMDRTESQNTYSLYTHPFLFEFGVINKLAKVTNMRYELIGLLLTCIFAQVVLSQNVSSSRIDREFLRNFNYSDSPNVIQFTDWISLFTLCFAPMAVHILAGVPRTVYTVHDIPVWHNWIGVYNPTSILWRYFAIADRRLRYKQWRAVDMAATNACFWTDQGWDGSEEMMERSRRFCTHAPPRRRTAILSTDSAKTIIISLQGAQALYSLVTGVLQYYGIGNSSFDYTIAVDSLFSPLAVLGLLRLYAASWLTNDYFYVDNFNYQGTYSWDNSGYGKPTSFLGKDALLVGYSFTNHLSTAAMHLLGSLYPISQTHWWANILRASLKL</sequence>
<reference evidence="1 2" key="1">
    <citation type="journal article" date="2018" name="IMA Fungus">
        <title>IMA Genome-F 9: Draft genome sequence of Annulohypoxylon stygium, Aspergillus mulundensis, Berkeleyomyces basicola (syn. Thielaviopsis basicola), Ceratocystis smalleyi, two Cercospora beticola strains, Coleophoma cylindrospora, Fusarium fracticaudum, Phialophora cf. hyalina, and Morchella septimelata.</title>
        <authorList>
            <person name="Wingfield B.D."/>
            <person name="Bills G.F."/>
            <person name="Dong Y."/>
            <person name="Huang W."/>
            <person name="Nel W.J."/>
            <person name="Swalarsk-Parry B.S."/>
            <person name="Vaghefi N."/>
            <person name="Wilken P.M."/>
            <person name="An Z."/>
            <person name="de Beer Z.W."/>
            <person name="De Vos L."/>
            <person name="Chen L."/>
            <person name="Duong T.A."/>
            <person name="Gao Y."/>
            <person name="Hammerbacher A."/>
            <person name="Kikkert J.R."/>
            <person name="Li Y."/>
            <person name="Li H."/>
            <person name="Li K."/>
            <person name="Li Q."/>
            <person name="Liu X."/>
            <person name="Ma X."/>
            <person name="Naidoo K."/>
            <person name="Pethybridge S.J."/>
            <person name="Sun J."/>
            <person name="Steenkamp E.T."/>
            <person name="van der Nest M.A."/>
            <person name="van Wyk S."/>
            <person name="Wingfield M.J."/>
            <person name="Xiong C."/>
            <person name="Yue Q."/>
            <person name="Zhang X."/>
        </authorList>
    </citation>
    <scope>NUCLEOTIDE SEQUENCE [LARGE SCALE GENOMIC DNA]</scope>
    <source>
        <strain evidence="1 2">BP5796</strain>
    </source>
</reference>
<evidence type="ECO:0000313" key="1">
    <source>
        <dbReference type="EMBL" id="RDW74235.1"/>
    </source>
</evidence>
<proteinExistence type="predicted"/>
<name>A0A3D8RJL3_9HELO</name>